<dbReference type="Gene3D" id="2.30.30.1190">
    <property type="match status" value="1"/>
</dbReference>
<dbReference type="SMART" id="SM00356">
    <property type="entry name" value="ZnF_C3H1"/>
    <property type="match status" value="5"/>
</dbReference>
<evidence type="ECO:0000256" key="5">
    <source>
        <dbReference type="PROSITE-ProRule" id="PRU00723"/>
    </source>
</evidence>
<feature type="domain" description="C3H1-type" evidence="7">
    <location>
        <begin position="343"/>
        <end position="371"/>
    </location>
</feature>
<protein>
    <recommendedName>
        <fullName evidence="7">C3H1-type domain-containing protein</fullName>
    </recommendedName>
</protein>
<evidence type="ECO:0000256" key="1">
    <source>
        <dbReference type="ARBA" id="ARBA00022723"/>
    </source>
</evidence>
<dbReference type="InterPro" id="IPR000571">
    <property type="entry name" value="Znf_CCCH"/>
</dbReference>
<evidence type="ECO:0000256" key="2">
    <source>
        <dbReference type="ARBA" id="ARBA00022771"/>
    </source>
</evidence>
<feature type="domain" description="C3H1-type" evidence="7">
    <location>
        <begin position="127"/>
        <end position="155"/>
    </location>
</feature>
<organism evidence="8 9">
    <name type="scientific">Kalanchoe fedtschenkoi</name>
    <name type="common">Lavender scallops</name>
    <name type="synonym">South American air plant</name>
    <dbReference type="NCBI Taxonomy" id="63787"/>
    <lineage>
        <taxon>Eukaryota</taxon>
        <taxon>Viridiplantae</taxon>
        <taxon>Streptophyta</taxon>
        <taxon>Embryophyta</taxon>
        <taxon>Tracheophyta</taxon>
        <taxon>Spermatophyta</taxon>
        <taxon>Magnoliopsida</taxon>
        <taxon>eudicotyledons</taxon>
        <taxon>Gunneridae</taxon>
        <taxon>Pentapetalae</taxon>
        <taxon>Saxifragales</taxon>
        <taxon>Crassulaceae</taxon>
        <taxon>Kalanchoe</taxon>
    </lineage>
</organism>
<dbReference type="PROSITE" id="PS50103">
    <property type="entry name" value="ZF_C3H1"/>
    <property type="match status" value="5"/>
</dbReference>
<dbReference type="PANTHER" id="PTHR12506">
    <property type="entry name" value="PROTEIN PHOSPHATASE RELATED"/>
    <property type="match status" value="1"/>
</dbReference>
<keyword evidence="3 5" id="KW-0862">Zinc</keyword>
<dbReference type="Pfam" id="PF00642">
    <property type="entry name" value="zf-CCCH"/>
    <property type="match status" value="5"/>
</dbReference>
<feature type="domain" description="C3H1-type" evidence="7">
    <location>
        <begin position="83"/>
        <end position="111"/>
    </location>
</feature>
<feature type="domain" description="C3H1-type" evidence="7">
    <location>
        <begin position="297"/>
        <end position="325"/>
    </location>
</feature>
<evidence type="ECO:0000313" key="9">
    <source>
        <dbReference type="Proteomes" id="UP000594263"/>
    </source>
</evidence>
<keyword evidence="1 5" id="KW-0479">Metal-binding</keyword>
<feature type="region of interest" description="Disordered" evidence="6">
    <location>
        <begin position="1"/>
        <end position="24"/>
    </location>
</feature>
<feature type="zinc finger region" description="C3H1-type" evidence="5">
    <location>
        <begin position="36"/>
        <end position="64"/>
    </location>
</feature>
<name>A0A7N0UNM1_KALFE</name>
<dbReference type="InterPro" id="IPR050974">
    <property type="entry name" value="Plant_ZF_CCCH"/>
</dbReference>
<evidence type="ECO:0000256" key="3">
    <source>
        <dbReference type="ARBA" id="ARBA00022833"/>
    </source>
</evidence>
<feature type="zinc finger region" description="C3H1-type" evidence="5">
    <location>
        <begin position="343"/>
        <end position="371"/>
    </location>
</feature>
<evidence type="ECO:0000259" key="7">
    <source>
        <dbReference type="PROSITE" id="PS50103"/>
    </source>
</evidence>
<sequence>MGSYGRNREAGGGSASDPQPLEEPMRKLRLSAYPERPSEVVCRYYMKNGVCGFGASCRFNHPRDAAAADADVIKRGGEEHPERVGQPLCKFYMTTNNCKFGASCKFDHPKHDGETKICLNYLGYPLRPGEKECSYFVRTGQCKFGATCKFDHPQPVHSHVSTATLTPGDASAPLPPKSNTQVHPPPTPAPQPYGVITGNWQVPRTPIFLPAPYPCIQGTYGPTFLQPGVFSMPSWGPYPIQMSPVVSPRIQPPIGSGPRYDMSHLSAPASPYAGPYPLIPTAGAFSIIQKEPILSERPDQPECRNYFKYGYCKYGFSCKYRHPSEVNASKPTPPHGTTEPPLRAGVPYCTNYAHQGVCKFGSSCKFNHQTGAGTLSYSPSASSLADLPVAPCPLECSVGTTAPSSSSSEPEIASGSAKESA</sequence>
<accession>A0A7N0UNM1</accession>
<dbReference type="GO" id="GO:0003677">
    <property type="term" value="F:DNA binding"/>
    <property type="evidence" value="ECO:0007669"/>
    <property type="project" value="UniProtKB-KW"/>
</dbReference>
<reference evidence="8" key="1">
    <citation type="submission" date="2021-01" db="UniProtKB">
        <authorList>
            <consortium name="EnsemblPlants"/>
        </authorList>
    </citation>
    <scope>IDENTIFICATION</scope>
</reference>
<keyword evidence="2 5" id="KW-0863">Zinc-finger</keyword>
<dbReference type="InterPro" id="IPR036855">
    <property type="entry name" value="Znf_CCCH_sf"/>
</dbReference>
<dbReference type="Gramene" id="Kaladp0076s0270.1.v1.1">
    <property type="protein sequence ID" value="Kaladp0076s0270.1.v1.1"/>
    <property type="gene ID" value="Kaladp0076s0270.v1.1"/>
</dbReference>
<dbReference type="Proteomes" id="UP000594263">
    <property type="component" value="Unplaced"/>
</dbReference>
<dbReference type="SUPFAM" id="SSF90229">
    <property type="entry name" value="CCCH zinc finger"/>
    <property type="match status" value="5"/>
</dbReference>
<dbReference type="GO" id="GO:0008270">
    <property type="term" value="F:zinc ion binding"/>
    <property type="evidence" value="ECO:0007669"/>
    <property type="project" value="UniProtKB-KW"/>
</dbReference>
<evidence type="ECO:0000313" key="8">
    <source>
        <dbReference type="EnsemblPlants" id="Kaladp0076s0270.1.v1.1"/>
    </source>
</evidence>
<dbReference type="GO" id="GO:0003729">
    <property type="term" value="F:mRNA binding"/>
    <property type="evidence" value="ECO:0007669"/>
    <property type="project" value="TreeGrafter"/>
</dbReference>
<feature type="zinc finger region" description="C3H1-type" evidence="5">
    <location>
        <begin position="127"/>
        <end position="155"/>
    </location>
</feature>
<dbReference type="EnsemblPlants" id="Kaladp0076s0270.1.v1.1">
    <property type="protein sequence ID" value="Kaladp0076s0270.1.v1.1"/>
    <property type="gene ID" value="Kaladp0076s0270.v1.1"/>
</dbReference>
<keyword evidence="9" id="KW-1185">Reference proteome</keyword>
<feature type="zinc finger region" description="C3H1-type" evidence="5">
    <location>
        <begin position="83"/>
        <end position="111"/>
    </location>
</feature>
<feature type="domain" description="C3H1-type" evidence="7">
    <location>
        <begin position="36"/>
        <end position="64"/>
    </location>
</feature>
<feature type="region of interest" description="Disordered" evidence="6">
    <location>
        <begin position="159"/>
        <end position="189"/>
    </location>
</feature>
<feature type="region of interest" description="Disordered" evidence="6">
    <location>
        <begin position="399"/>
        <end position="421"/>
    </location>
</feature>
<dbReference type="Gene3D" id="4.10.1000.10">
    <property type="entry name" value="Zinc finger, CCCH-type"/>
    <property type="match status" value="2"/>
</dbReference>
<proteinExistence type="predicted"/>
<evidence type="ECO:0000256" key="6">
    <source>
        <dbReference type="SAM" id="MobiDB-lite"/>
    </source>
</evidence>
<dbReference type="PANTHER" id="PTHR12506:SF41">
    <property type="entry name" value="ZINC FINGER CCCH DOMAIN-CONTAINING PROTEIN 58"/>
    <property type="match status" value="1"/>
</dbReference>
<dbReference type="OMA" id="PAHTESY"/>
<feature type="zinc finger region" description="C3H1-type" evidence="5">
    <location>
        <begin position="297"/>
        <end position="325"/>
    </location>
</feature>
<evidence type="ECO:0000256" key="4">
    <source>
        <dbReference type="ARBA" id="ARBA00023125"/>
    </source>
</evidence>
<dbReference type="AlphaFoldDB" id="A0A7N0UNM1"/>
<keyword evidence="4" id="KW-0238">DNA-binding</keyword>